<keyword evidence="7" id="KW-1185">Reference proteome</keyword>
<keyword evidence="2 5" id="KW-0812">Transmembrane</keyword>
<keyword evidence="4 5" id="KW-0472">Membrane</keyword>
<dbReference type="PANTHER" id="PTHR23294:SF59">
    <property type="entry name" value="UNC93-LIKE PROTEIN C922.05C"/>
    <property type="match status" value="1"/>
</dbReference>
<feature type="transmembrane region" description="Helical" evidence="5">
    <location>
        <begin position="370"/>
        <end position="392"/>
    </location>
</feature>
<evidence type="ECO:0000256" key="2">
    <source>
        <dbReference type="ARBA" id="ARBA00022692"/>
    </source>
</evidence>
<dbReference type="GeneID" id="54570701"/>
<dbReference type="PANTHER" id="PTHR23294">
    <property type="entry name" value="ET TRANSLATION PRODUCT-RELATED"/>
    <property type="match status" value="1"/>
</dbReference>
<evidence type="ECO:0000313" key="7">
    <source>
        <dbReference type="Proteomes" id="UP000799537"/>
    </source>
</evidence>
<dbReference type="AlphaFoldDB" id="A0A6A6CGE8"/>
<dbReference type="InterPro" id="IPR036259">
    <property type="entry name" value="MFS_trans_sf"/>
</dbReference>
<comment type="subcellular location">
    <subcellularLocation>
        <location evidence="1">Membrane</location>
        <topology evidence="1">Multi-pass membrane protein</topology>
    </subcellularLocation>
</comment>
<feature type="transmembrane region" description="Helical" evidence="5">
    <location>
        <begin position="302"/>
        <end position="328"/>
    </location>
</feature>
<evidence type="ECO:0000256" key="5">
    <source>
        <dbReference type="SAM" id="Phobius"/>
    </source>
</evidence>
<feature type="transmembrane region" description="Helical" evidence="5">
    <location>
        <begin position="236"/>
        <end position="256"/>
    </location>
</feature>
<evidence type="ECO:0000256" key="4">
    <source>
        <dbReference type="ARBA" id="ARBA00023136"/>
    </source>
</evidence>
<dbReference type="EMBL" id="ML993601">
    <property type="protein sequence ID" value="KAF2165248.1"/>
    <property type="molecule type" value="Genomic_DNA"/>
</dbReference>
<accession>A0A6A6CGE8</accession>
<feature type="transmembrane region" description="Helical" evidence="5">
    <location>
        <begin position="20"/>
        <end position="41"/>
    </location>
</feature>
<evidence type="ECO:0000256" key="1">
    <source>
        <dbReference type="ARBA" id="ARBA00004141"/>
    </source>
</evidence>
<feature type="transmembrane region" description="Helical" evidence="5">
    <location>
        <begin position="53"/>
        <end position="73"/>
    </location>
</feature>
<sequence length="435" mass="47210">MAFKAQHPLRLHSPYWQNVIIGILVGLTAGLYVALNLLGAGGGKPNSAQTVQVVNAVLCTVWVFSASFGGSVLNKIGPALTACFGVISSGLIFVTMGYIAMSYSEERDRGKYITISVNLQAVGSVVAGLIALIINRNSAESTGVPAPVYIVFIVLMGSGMIIAFSLRPPSKVIRDDGTEVGVVQARTFVEEIKATLESFKDWKLLVKIPAFLPAECFLVYGGSVNAYHNNLRTRSLVSFVAVTLQIPAGLGLQMILDNQRAFAGLLTVGVPLMAAGIWEIVRVRNYDRANPPSRPLDWSDDGFVAIFFLFMLNWVASSLWQYIILYFLGTLTNSPRKSANYAGVFRGILAADEAICFGVDSIQVPYIYEAAVIFAFYGSGLVIFACLAMFCIKETEYFNGEDDVVIPKHVLEGRVVKGEDFPQSVQVQDVEIKGS</sequence>
<dbReference type="RefSeq" id="XP_033666137.1">
    <property type="nucleotide sequence ID" value="XM_033817429.1"/>
</dbReference>
<dbReference type="SUPFAM" id="SSF103473">
    <property type="entry name" value="MFS general substrate transporter"/>
    <property type="match status" value="1"/>
</dbReference>
<dbReference type="GO" id="GO:0016020">
    <property type="term" value="C:membrane"/>
    <property type="evidence" value="ECO:0007669"/>
    <property type="project" value="UniProtKB-SubCell"/>
</dbReference>
<gene>
    <name evidence="6" type="ORF">M409DRAFT_67493</name>
</gene>
<evidence type="ECO:0000313" key="6">
    <source>
        <dbReference type="EMBL" id="KAF2165248.1"/>
    </source>
</evidence>
<evidence type="ECO:0008006" key="8">
    <source>
        <dbReference type="Google" id="ProtNLM"/>
    </source>
</evidence>
<name>A0A6A6CGE8_ZASCE</name>
<proteinExistence type="predicted"/>
<dbReference type="OrthoDB" id="3634956at2759"/>
<dbReference type="Proteomes" id="UP000799537">
    <property type="component" value="Unassembled WGS sequence"/>
</dbReference>
<organism evidence="6 7">
    <name type="scientific">Zasmidium cellare ATCC 36951</name>
    <dbReference type="NCBI Taxonomy" id="1080233"/>
    <lineage>
        <taxon>Eukaryota</taxon>
        <taxon>Fungi</taxon>
        <taxon>Dikarya</taxon>
        <taxon>Ascomycota</taxon>
        <taxon>Pezizomycotina</taxon>
        <taxon>Dothideomycetes</taxon>
        <taxon>Dothideomycetidae</taxon>
        <taxon>Mycosphaerellales</taxon>
        <taxon>Mycosphaerellaceae</taxon>
        <taxon>Zasmidium</taxon>
    </lineage>
</organism>
<feature type="transmembrane region" description="Helical" evidence="5">
    <location>
        <begin position="79"/>
        <end position="100"/>
    </location>
</feature>
<feature type="transmembrane region" description="Helical" evidence="5">
    <location>
        <begin position="146"/>
        <end position="166"/>
    </location>
</feature>
<evidence type="ECO:0000256" key="3">
    <source>
        <dbReference type="ARBA" id="ARBA00022989"/>
    </source>
</evidence>
<feature type="transmembrane region" description="Helical" evidence="5">
    <location>
        <begin position="112"/>
        <end position="134"/>
    </location>
</feature>
<reference evidence="6" key="1">
    <citation type="journal article" date="2020" name="Stud. Mycol.">
        <title>101 Dothideomycetes genomes: a test case for predicting lifestyles and emergence of pathogens.</title>
        <authorList>
            <person name="Haridas S."/>
            <person name="Albert R."/>
            <person name="Binder M."/>
            <person name="Bloem J."/>
            <person name="Labutti K."/>
            <person name="Salamov A."/>
            <person name="Andreopoulos B."/>
            <person name="Baker S."/>
            <person name="Barry K."/>
            <person name="Bills G."/>
            <person name="Bluhm B."/>
            <person name="Cannon C."/>
            <person name="Castanera R."/>
            <person name="Culley D."/>
            <person name="Daum C."/>
            <person name="Ezra D."/>
            <person name="Gonzalez J."/>
            <person name="Henrissat B."/>
            <person name="Kuo A."/>
            <person name="Liang C."/>
            <person name="Lipzen A."/>
            <person name="Lutzoni F."/>
            <person name="Magnuson J."/>
            <person name="Mondo S."/>
            <person name="Nolan M."/>
            <person name="Ohm R."/>
            <person name="Pangilinan J."/>
            <person name="Park H.-J."/>
            <person name="Ramirez L."/>
            <person name="Alfaro M."/>
            <person name="Sun H."/>
            <person name="Tritt A."/>
            <person name="Yoshinaga Y."/>
            <person name="Zwiers L.-H."/>
            <person name="Turgeon B."/>
            <person name="Goodwin S."/>
            <person name="Spatafora J."/>
            <person name="Crous P."/>
            <person name="Grigoriev I."/>
        </authorList>
    </citation>
    <scope>NUCLEOTIDE SEQUENCE</scope>
    <source>
        <strain evidence="6">ATCC 36951</strain>
    </source>
</reference>
<feature type="transmembrane region" description="Helical" evidence="5">
    <location>
        <begin position="262"/>
        <end position="281"/>
    </location>
</feature>
<keyword evidence="3 5" id="KW-1133">Transmembrane helix</keyword>
<dbReference type="InterPro" id="IPR051617">
    <property type="entry name" value="UNC-93-like_regulator"/>
</dbReference>
<protein>
    <recommendedName>
        <fullName evidence="8">Major facilitator superfamily (MFS) profile domain-containing protein</fullName>
    </recommendedName>
</protein>